<dbReference type="Gene3D" id="3.30.450.40">
    <property type="match status" value="1"/>
</dbReference>
<feature type="domain" description="ANTAR" evidence="4">
    <location>
        <begin position="216"/>
        <end position="277"/>
    </location>
</feature>
<dbReference type="OrthoDB" id="7466251at2"/>
<evidence type="ECO:0000256" key="3">
    <source>
        <dbReference type="SAM" id="MobiDB-lite"/>
    </source>
</evidence>
<evidence type="ECO:0000313" key="6">
    <source>
        <dbReference type="Proteomes" id="UP000322927"/>
    </source>
</evidence>
<dbReference type="InterPro" id="IPR005561">
    <property type="entry name" value="ANTAR"/>
</dbReference>
<protein>
    <submittedName>
        <fullName evidence="5">ANTAR domain-containing protein</fullName>
    </submittedName>
</protein>
<dbReference type="Pfam" id="PF03861">
    <property type="entry name" value="ANTAR"/>
    <property type="match status" value="1"/>
</dbReference>
<proteinExistence type="predicted"/>
<dbReference type="PROSITE" id="PS50921">
    <property type="entry name" value="ANTAR"/>
    <property type="match status" value="1"/>
</dbReference>
<name>A0A5P2BST1_STRVZ</name>
<dbReference type="SUPFAM" id="SSF55781">
    <property type="entry name" value="GAF domain-like"/>
    <property type="match status" value="1"/>
</dbReference>
<dbReference type="InterPro" id="IPR029016">
    <property type="entry name" value="GAF-like_dom_sf"/>
</dbReference>
<dbReference type="Proteomes" id="UP000322927">
    <property type="component" value="Chromosome"/>
</dbReference>
<feature type="region of interest" description="Disordered" evidence="3">
    <location>
        <begin position="1"/>
        <end position="47"/>
    </location>
</feature>
<evidence type="ECO:0000259" key="4">
    <source>
        <dbReference type="PROSITE" id="PS50921"/>
    </source>
</evidence>
<dbReference type="EMBL" id="CP029192">
    <property type="protein sequence ID" value="QES33556.1"/>
    <property type="molecule type" value="Genomic_DNA"/>
</dbReference>
<dbReference type="Gene3D" id="1.10.10.10">
    <property type="entry name" value="Winged helix-like DNA-binding domain superfamily/Winged helix DNA-binding domain"/>
    <property type="match status" value="1"/>
</dbReference>
<evidence type="ECO:0000256" key="2">
    <source>
        <dbReference type="ARBA" id="ARBA00023163"/>
    </source>
</evidence>
<evidence type="ECO:0000256" key="1">
    <source>
        <dbReference type="ARBA" id="ARBA00023015"/>
    </source>
</evidence>
<reference evidence="5 6" key="1">
    <citation type="submission" date="2018-05" db="EMBL/GenBank/DDBJ databases">
        <title>Streptomyces venezuelae.</title>
        <authorList>
            <person name="Kim W."/>
            <person name="Lee N."/>
            <person name="Cho B.-K."/>
        </authorList>
    </citation>
    <scope>NUCLEOTIDE SEQUENCE [LARGE SCALE GENOMIC DNA]</scope>
    <source>
        <strain evidence="5 6">ATCC 14584</strain>
    </source>
</reference>
<evidence type="ECO:0000313" key="5">
    <source>
        <dbReference type="EMBL" id="QES33556.1"/>
    </source>
</evidence>
<dbReference type="SMART" id="SM01012">
    <property type="entry name" value="ANTAR"/>
    <property type="match status" value="1"/>
</dbReference>
<gene>
    <name evidence="5" type="ORF">DEJ48_09270</name>
</gene>
<keyword evidence="2" id="KW-0804">Transcription</keyword>
<organism evidence="5 6">
    <name type="scientific">Streptomyces venezuelae</name>
    <dbReference type="NCBI Taxonomy" id="54571"/>
    <lineage>
        <taxon>Bacteria</taxon>
        <taxon>Bacillati</taxon>
        <taxon>Actinomycetota</taxon>
        <taxon>Actinomycetes</taxon>
        <taxon>Kitasatosporales</taxon>
        <taxon>Streptomycetaceae</taxon>
        <taxon>Streptomyces</taxon>
    </lineage>
</organism>
<dbReference type="InterPro" id="IPR036388">
    <property type="entry name" value="WH-like_DNA-bd_sf"/>
</dbReference>
<dbReference type="AlphaFoldDB" id="A0A5P2BST1"/>
<sequence length="296" mass="30902">MAGHRRDLAAGPAHDVPRAGASPRRANRGAAGGTGPSRVDPVAGVTPNRRSSRIRLLVAEQAARRGARVGVMDVCTAAVTSLPVGGAGMSAMSPAAASHPLCSTDDISERLEELQLTLGEGPCVDAFTHGEAVLTPDLRTGELHDRWAVFADAALEAGARAVFALPLQIGAISPGVLDLYAQVPVRLNAEELADALAFAELATLVLLDARIDATGAPPDDATRRHIEDLGGYRAEISQATGMLTVQLGVGVDEAFVRLRAYAYAQGHRLTDVAADVVARRLRFPAGAEPTRTDEDT</sequence>
<keyword evidence="1" id="KW-0805">Transcription regulation</keyword>
<accession>A0A5P2BST1</accession>
<dbReference type="GO" id="GO:0003723">
    <property type="term" value="F:RNA binding"/>
    <property type="evidence" value="ECO:0007669"/>
    <property type="project" value="InterPro"/>
</dbReference>